<feature type="active site" evidence="3">
    <location>
        <position position="282"/>
    </location>
</feature>
<evidence type="ECO:0000256" key="1">
    <source>
        <dbReference type="ARBA" id="ARBA00007447"/>
    </source>
</evidence>
<dbReference type="PROSITE" id="PS00141">
    <property type="entry name" value="ASP_PROTEASE"/>
    <property type="match status" value="1"/>
</dbReference>
<dbReference type="PRINTS" id="PR00792">
    <property type="entry name" value="PEPSIN"/>
</dbReference>
<feature type="transmembrane region" description="Helical" evidence="6">
    <location>
        <begin position="515"/>
        <end position="539"/>
    </location>
</feature>
<gene>
    <name evidence="9" type="ORF">EXIGLDRAFT_840860</name>
</gene>
<keyword evidence="7" id="KW-0732">Signal</keyword>
<name>A0A165E909_EXIGL</name>
<dbReference type="AlphaFoldDB" id="A0A165E909"/>
<keyword evidence="4 9" id="KW-0645">Protease</keyword>
<dbReference type="CDD" id="cd05471">
    <property type="entry name" value="pepsin_like"/>
    <property type="match status" value="1"/>
</dbReference>
<dbReference type="InterPro" id="IPR001969">
    <property type="entry name" value="Aspartic_peptidase_AS"/>
</dbReference>
<evidence type="ECO:0000256" key="7">
    <source>
        <dbReference type="SAM" id="SignalP"/>
    </source>
</evidence>
<organism evidence="9 10">
    <name type="scientific">Exidia glandulosa HHB12029</name>
    <dbReference type="NCBI Taxonomy" id="1314781"/>
    <lineage>
        <taxon>Eukaryota</taxon>
        <taxon>Fungi</taxon>
        <taxon>Dikarya</taxon>
        <taxon>Basidiomycota</taxon>
        <taxon>Agaricomycotina</taxon>
        <taxon>Agaricomycetes</taxon>
        <taxon>Auriculariales</taxon>
        <taxon>Exidiaceae</taxon>
        <taxon>Exidia</taxon>
    </lineage>
</organism>
<dbReference type="OrthoDB" id="15189at2759"/>
<evidence type="ECO:0000256" key="6">
    <source>
        <dbReference type="SAM" id="Phobius"/>
    </source>
</evidence>
<dbReference type="Proteomes" id="UP000077266">
    <property type="component" value="Unassembled WGS sequence"/>
</dbReference>
<dbReference type="InParanoid" id="A0A165E909"/>
<dbReference type="InterPro" id="IPR033121">
    <property type="entry name" value="PEPTIDASE_A1"/>
</dbReference>
<sequence length="616" mass="65219">MPMSLSLSLSVSVLALLSLSAATSSGGVELRLSKRTADSNPTKPWHAAHKGPIRIETLDNNAYTTDITIGNTTFTVQLDTGSSDLWFDHSQIPFDDPSIGGQSFDLSPISLDYVKGSVVGVPGQATVSFGKYTIQNQAMFDVQSITDISLSGILGVGFNEGSLIQQALSSSGVPATLQQAAKSGNTFLANIFAQSPWEGNFTTILLGRENEYDGLFTINHIPAGYTAVINQPALTVIANTDVPGAERYWFVSVDSFTVGGTDVSTQSIYPNAPSGQAIALLDTGTSLSYVSLDIWKAVYGSIPGAVVLSQNGEFGSVLVPCLARISVYVNFEKQSVFMEPRDVVVPIVIPTSGGDVTVCLNSFVTPAAPLPANDYILGDNFLRNVFQIYRFNDVVDYDPASTETPNIQLLPLSREIDDDAAYLAQRQEDMKPFPPIADLSDPAVMQQIVNVIMPTAPAAPAASDVEEQAGSTSSSASAPARIFAADAQPSQNPDLSDLTAQVHSLAAAQNHRDPLIVGLLAGCMALTGLMIGVVIFSLLRQRQSHAESPKRNFRGLTLLGEGGPPAYKPVKTGEDTFHVERVQPSRPPSVLGPYGGAGHGHSGSSGSVMFKVPESP</sequence>
<evidence type="ECO:0000313" key="10">
    <source>
        <dbReference type="Proteomes" id="UP000077266"/>
    </source>
</evidence>
<evidence type="ECO:0000313" key="9">
    <source>
        <dbReference type="EMBL" id="KZV86356.1"/>
    </source>
</evidence>
<proteinExistence type="inferred from homology"/>
<evidence type="ECO:0000259" key="8">
    <source>
        <dbReference type="PROSITE" id="PS51767"/>
    </source>
</evidence>
<evidence type="ECO:0000256" key="4">
    <source>
        <dbReference type="RuleBase" id="RU000454"/>
    </source>
</evidence>
<evidence type="ECO:0000256" key="2">
    <source>
        <dbReference type="ARBA" id="ARBA00022750"/>
    </source>
</evidence>
<protein>
    <submittedName>
        <fullName evidence="9">Acid protease</fullName>
    </submittedName>
</protein>
<dbReference type="PANTHER" id="PTHR47966:SF51">
    <property type="entry name" value="BETA-SITE APP-CLEAVING ENZYME, ISOFORM A-RELATED"/>
    <property type="match status" value="1"/>
</dbReference>
<keyword evidence="6" id="KW-0812">Transmembrane</keyword>
<keyword evidence="10" id="KW-1185">Reference proteome</keyword>
<dbReference type="PANTHER" id="PTHR47966">
    <property type="entry name" value="BETA-SITE APP-CLEAVING ENZYME, ISOFORM A-RELATED"/>
    <property type="match status" value="1"/>
</dbReference>
<feature type="domain" description="Peptidase A1" evidence="8">
    <location>
        <begin position="63"/>
        <end position="400"/>
    </location>
</feature>
<keyword evidence="4" id="KW-0378">Hydrolase</keyword>
<feature type="active site" evidence="3">
    <location>
        <position position="79"/>
    </location>
</feature>
<dbReference type="GO" id="GO:0004190">
    <property type="term" value="F:aspartic-type endopeptidase activity"/>
    <property type="evidence" value="ECO:0007669"/>
    <property type="project" value="UniProtKB-KW"/>
</dbReference>
<keyword evidence="6" id="KW-1133">Transmembrane helix</keyword>
<feature type="signal peptide" evidence="7">
    <location>
        <begin position="1"/>
        <end position="25"/>
    </location>
</feature>
<evidence type="ECO:0000256" key="5">
    <source>
        <dbReference type="SAM" id="MobiDB-lite"/>
    </source>
</evidence>
<dbReference type="EMBL" id="KV426159">
    <property type="protein sequence ID" value="KZV86356.1"/>
    <property type="molecule type" value="Genomic_DNA"/>
</dbReference>
<feature type="compositionally biased region" description="Gly residues" evidence="5">
    <location>
        <begin position="593"/>
        <end position="603"/>
    </location>
</feature>
<comment type="similarity">
    <text evidence="1 4">Belongs to the peptidase A1 family.</text>
</comment>
<keyword evidence="2 4" id="KW-0064">Aspartyl protease</keyword>
<dbReference type="SUPFAM" id="SSF50630">
    <property type="entry name" value="Acid proteases"/>
    <property type="match status" value="1"/>
</dbReference>
<evidence type="ECO:0000256" key="3">
    <source>
        <dbReference type="PIRSR" id="PIRSR601461-1"/>
    </source>
</evidence>
<dbReference type="Pfam" id="PF00026">
    <property type="entry name" value="Asp"/>
    <property type="match status" value="1"/>
</dbReference>
<feature type="chain" id="PRO_5007857070" evidence="7">
    <location>
        <begin position="26"/>
        <end position="616"/>
    </location>
</feature>
<feature type="region of interest" description="Disordered" evidence="5">
    <location>
        <begin position="582"/>
        <end position="616"/>
    </location>
</feature>
<dbReference type="GO" id="GO:0006508">
    <property type="term" value="P:proteolysis"/>
    <property type="evidence" value="ECO:0007669"/>
    <property type="project" value="UniProtKB-KW"/>
</dbReference>
<dbReference type="InterPro" id="IPR021109">
    <property type="entry name" value="Peptidase_aspartic_dom_sf"/>
</dbReference>
<accession>A0A165E909</accession>
<dbReference type="InterPro" id="IPR001461">
    <property type="entry name" value="Aspartic_peptidase_A1"/>
</dbReference>
<dbReference type="InterPro" id="IPR034164">
    <property type="entry name" value="Pepsin-like_dom"/>
</dbReference>
<reference evidence="9 10" key="1">
    <citation type="journal article" date="2016" name="Mol. Biol. Evol.">
        <title>Comparative Genomics of Early-Diverging Mushroom-Forming Fungi Provides Insights into the Origins of Lignocellulose Decay Capabilities.</title>
        <authorList>
            <person name="Nagy L.G."/>
            <person name="Riley R."/>
            <person name="Tritt A."/>
            <person name="Adam C."/>
            <person name="Daum C."/>
            <person name="Floudas D."/>
            <person name="Sun H."/>
            <person name="Yadav J.S."/>
            <person name="Pangilinan J."/>
            <person name="Larsson K.H."/>
            <person name="Matsuura K."/>
            <person name="Barry K."/>
            <person name="Labutti K."/>
            <person name="Kuo R."/>
            <person name="Ohm R.A."/>
            <person name="Bhattacharya S.S."/>
            <person name="Shirouzu T."/>
            <person name="Yoshinaga Y."/>
            <person name="Martin F.M."/>
            <person name="Grigoriev I.V."/>
            <person name="Hibbett D.S."/>
        </authorList>
    </citation>
    <scope>NUCLEOTIDE SEQUENCE [LARGE SCALE GENOMIC DNA]</scope>
    <source>
        <strain evidence="9 10">HHB12029</strain>
    </source>
</reference>
<dbReference type="PROSITE" id="PS51767">
    <property type="entry name" value="PEPTIDASE_A1"/>
    <property type="match status" value="1"/>
</dbReference>
<dbReference type="Gene3D" id="2.40.70.10">
    <property type="entry name" value="Acid Proteases"/>
    <property type="match status" value="2"/>
</dbReference>
<keyword evidence="6" id="KW-0472">Membrane</keyword>